<gene>
    <name evidence="1" type="ordered locus">Tfu_1320</name>
</gene>
<dbReference type="AlphaFoldDB" id="Q47QB1"/>
<dbReference type="STRING" id="269800.Tfu_1320"/>
<dbReference type="KEGG" id="tfu:Tfu_1320"/>
<dbReference type="HOGENOM" id="CLU_1539303_0_0_11"/>
<organism evidence="1">
    <name type="scientific">Thermobifida fusca (strain YX)</name>
    <dbReference type="NCBI Taxonomy" id="269800"/>
    <lineage>
        <taxon>Bacteria</taxon>
        <taxon>Bacillati</taxon>
        <taxon>Actinomycetota</taxon>
        <taxon>Actinomycetes</taxon>
        <taxon>Streptosporangiales</taxon>
        <taxon>Nocardiopsidaceae</taxon>
        <taxon>Thermobifida</taxon>
    </lineage>
</organism>
<dbReference type="eggNOG" id="ENOG50313QG">
    <property type="taxonomic scope" value="Bacteria"/>
</dbReference>
<protein>
    <submittedName>
        <fullName evidence="1">Uncharacterized protein</fullName>
    </submittedName>
</protein>
<sequence length="174" mass="19025">MAITPLTWQNCRYGVAVAGAHGGAGTSTIHTFLPSPAYDLGCLKQPDGVWQKVETYGRPLIVVARATVPGVQWAAEAIRELAAQHYKPACLVLVSDGWKEPREATLRVHLLEPRVGAVVRMPFLRELRVVHPNHDLRLPRKAQNALASIVQAAEKAASQCTPLTSMRSPNYEMA</sequence>
<reference evidence="1" key="1">
    <citation type="submission" date="2005-07" db="EMBL/GenBank/DDBJ databases">
        <title>Complete sequence of Thermobifida fusca YX.</title>
        <authorList>
            <consortium name="US DOE Joint Genome Institute"/>
            <person name="Copeland A."/>
            <person name="Lucas S."/>
            <person name="Lapidus A."/>
            <person name="Barry K."/>
            <person name="Detter J.C."/>
            <person name="Glavina T."/>
            <person name="Hammon N."/>
            <person name="Israni S."/>
            <person name="Pitluck S."/>
            <person name="Di Bartolo G."/>
            <person name="Chain P."/>
            <person name="Schmutz J."/>
            <person name="Larimer F."/>
            <person name="Land M."/>
            <person name="Lykidis A."/>
            <person name="Richardson P."/>
        </authorList>
    </citation>
    <scope>NUCLEOTIDE SEQUENCE</scope>
    <source>
        <strain evidence="1">YX</strain>
    </source>
</reference>
<dbReference type="EMBL" id="CP000088">
    <property type="protein sequence ID" value="AAZ55358.1"/>
    <property type="molecule type" value="Genomic_DNA"/>
</dbReference>
<proteinExistence type="predicted"/>
<name>Q47QB1_THEFY</name>
<evidence type="ECO:0000313" key="1">
    <source>
        <dbReference type="EMBL" id="AAZ55358.1"/>
    </source>
</evidence>
<accession>Q47QB1</accession>